<sequence length="147" mass="15240">MKHLNKIAIATAALHLAAAAVAHAQTGTAQQGGALSLELNAAQPSEKGCRLTFVVNNGLSTPLKAASFELVLFNKEGVVDRITALAFKDMPAGKTKVSRFDLSDVDCTNLGRVLINAVTGCEGEGIAPETCSRQLKATSKAGVEFGT</sequence>
<feature type="chain" id="PRO_5016761202" description="Tat pathway signal sequence domain protein" evidence="1">
    <location>
        <begin position="25"/>
        <end position="147"/>
    </location>
</feature>
<evidence type="ECO:0000313" key="2">
    <source>
        <dbReference type="EMBL" id="RFC69509.1"/>
    </source>
</evidence>
<dbReference type="Proteomes" id="UP000262379">
    <property type="component" value="Unassembled WGS sequence"/>
</dbReference>
<accession>A0A371XJY4</accession>
<evidence type="ECO:0008006" key="4">
    <source>
        <dbReference type="Google" id="ProtNLM"/>
    </source>
</evidence>
<organism evidence="2 3">
    <name type="scientific">Mesorhizobium denitrificans</name>
    <dbReference type="NCBI Taxonomy" id="2294114"/>
    <lineage>
        <taxon>Bacteria</taxon>
        <taxon>Pseudomonadati</taxon>
        <taxon>Pseudomonadota</taxon>
        <taxon>Alphaproteobacteria</taxon>
        <taxon>Hyphomicrobiales</taxon>
        <taxon>Phyllobacteriaceae</taxon>
        <taxon>Mesorhizobium</taxon>
    </lineage>
</organism>
<proteinExistence type="predicted"/>
<gene>
    <name evidence="2" type="ORF">DY251_01920</name>
</gene>
<dbReference type="AlphaFoldDB" id="A0A371XJY4"/>
<keyword evidence="1" id="KW-0732">Signal</keyword>
<keyword evidence="3" id="KW-1185">Reference proteome</keyword>
<reference evidence="3" key="1">
    <citation type="submission" date="2018-08" db="EMBL/GenBank/DDBJ databases">
        <authorList>
            <person name="Im W.T."/>
        </authorList>
    </citation>
    <scope>NUCLEOTIDE SEQUENCE [LARGE SCALE GENOMIC DNA]</scope>
    <source>
        <strain evidence="3">LA-28</strain>
    </source>
</reference>
<comment type="caution">
    <text evidence="2">The sequence shown here is derived from an EMBL/GenBank/DDBJ whole genome shotgun (WGS) entry which is preliminary data.</text>
</comment>
<feature type="signal peptide" evidence="1">
    <location>
        <begin position="1"/>
        <end position="24"/>
    </location>
</feature>
<evidence type="ECO:0000313" key="3">
    <source>
        <dbReference type="Proteomes" id="UP000262379"/>
    </source>
</evidence>
<protein>
    <recommendedName>
        <fullName evidence="4">Tat pathway signal sequence domain protein</fullName>
    </recommendedName>
</protein>
<dbReference type="EMBL" id="QURN01000001">
    <property type="protein sequence ID" value="RFC69509.1"/>
    <property type="molecule type" value="Genomic_DNA"/>
</dbReference>
<evidence type="ECO:0000256" key="1">
    <source>
        <dbReference type="SAM" id="SignalP"/>
    </source>
</evidence>
<name>A0A371XJY4_9HYPH</name>
<dbReference type="RefSeq" id="WP_116622130.1">
    <property type="nucleotide sequence ID" value="NZ_QURN01000001.1"/>
</dbReference>